<dbReference type="Proteomes" id="UP001150238">
    <property type="component" value="Unassembled WGS sequence"/>
</dbReference>
<keyword evidence="1" id="KW-0812">Transmembrane</keyword>
<dbReference type="Pfam" id="PF20151">
    <property type="entry name" value="DUF6533"/>
    <property type="match status" value="1"/>
</dbReference>
<feature type="transmembrane region" description="Helical" evidence="1">
    <location>
        <begin position="183"/>
        <end position="205"/>
    </location>
</feature>
<reference evidence="3" key="2">
    <citation type="journal article" date="2023" name="Proc. Natl. Acad. Sci. U.S.A.">
        <title>A global phylogenomic analysis of the shiitake genus Lentinula.</title>
        <authorList>
            <person name="Sierra-Patev S."/>
            <person name="Min B."/>
            <person name="Naranjo-Ortiz M."/>
            <person name="Looney B."/>
            <person name="Konkel Z."/>
            <person name="Slot J.C."/>
            <person name="Sakamoto Y."/>
            <person name="Steenwyk J.L."/>
            <person name="Rokas A."/>
            <person name="Carro J."/>
            <person name="Camarero S."/>
            <person name="Ferreira P."/>
            <person name="Molpeceres G."/>
            <person name="Ruiz-Duenas F.J."/>
            <person name="Serrano A."/>
            <person name="Henrissat B."/>
            <person name="Drula E."/>
            <person name="Hughes K.W."/>
            <person name="Mata J.L."/>
            <person name="Ishikawa N.K."/>
            <person name="Vargas-Isla R."/>
            <person name="Ushijima S."/>
            <person name="Smith C.A."/>
            <person name="Donoghue J."/>
            <person name="Ahrendt S."/>
            <person name="Andreopoulos W."/>
            <person name="He G."/>
            <person name="LaButti K."/>
            <person name="Lipzen A."/>
            <person name="Ng V."/>
            <person name="Riley R."/>
            <person name="Sandor L."/>
            <person name="Barry K."/>
            <person name="Martinez A.T."/>
            <person name="Xiao Y."/>
            <person name="Gibbons J.G."/>
            <person name="Terashima K."/>
            <person name="Grigoriev I.V."/>
            <person name="Hibbett D."/>
        </authorList>
    </citation>
    <scope>NUCLEOTIDE SEQUENCE</scope>
    <source>
        <strain evidence="3">Sp2 HRB7682 ss15</strain>
    </source>
</reference>
<dbReference type="EMBL" id="JANVFS010000073">
    <property type="protein sequence ID" value="KAJ4463362.1"/>
    <property type="molecule type" value="Genomic_DNA"/>
</dbReference>
<keyword evidence="1" id="KW-1133">Transmembrane helix</keyword>
<name>A0A9W8ZQ15_9AGAR</name>
<feature type="domain" description="DUF6533" evidence="2">
    <location>
        <begin position="36"/>
        <end position="78"/>
    </location>
</feature>
<evidence type="ECO:0000313" key="4">
    <source>
        <dbReference type="Proteomes" id="UP001150238"/>
    </source>
</evidence>
<gene>
    <name evidence="3" type="ORF">C8J55DRAFT_310381</name>
</gene>
<comment type="caution">
    <text evidence="3">The sequence shown here is derived from an EMBL/GenBank/DDBJ whole genome shotgun (WGS) entry which is preliminary data.</text>
</comment>
<reference evidence="3" key="1">
    <citation type="submission" date="2022-08" db="EMBL/GenBank/DDBJ databases">
        <authorList>
            <consortium name="DOE Joint Genome Institute"/>
            <person name="Min B."/>
            <person name="Riley R."/>
            <person name="Sierra-Patev S."/>
            <person name="Naranjo-Ortiz M."/>
            <person name="Looney B."/>
            <person name="Konkel Z."/>
            <person name="Slot J.C."/>
            <person name="Sakamoto Y."/>
            <person name="Steenwyk J.L."/>
            <person name="Rokas A."/>
            <person name="Carro J."/>
            <person name="Camarero S."/>
            <person name="Ferreira P."/>
            <person name="Molpeceres G."/>
            <person name="Ruiz-Duenas F.J."/>
            <person name="Serrano A."/>
            <person name="Henrissat B."/>
            <person name="Drula E."/>
            <person name="Hughes K.W."/>
            <person name="Mata J.L."/>
            <person name="Ishikawa N.K."/>
            <person name="Vargas-Isla R."/>
            <person name="Ushijima S."/>
            <person name="Smith C.A."/>
            <person name="Ahrendt S."/>
            <person name="Andreopoulos W."/>
            <person name="He G."/>
            <person name="Labutti K."/>
            <person name="Lipzen A."/>
            <person name="Ng V."/>
            <person name="Sandor L."/>
            <person name="Barry K."/>
            <person name="Martinez A.T."/>
            <person name="Xiao Y."/>
            <person name="Gibbons J.G."/>
            <person name="Terashima K."/>
            <person name="Hibbett D.S."/>
            <person name="Grigoriev I.V."/>
        </authorList>
    </citation>
    <scope>NUCLEOTIDE SEQUENCE</scope>
    <source>
        <strain evidence="3">Sp2 HRB7682 ss15</strain>
    </source>
</reference>
<dbReference type="InterPro" id="IPR045340">
    <property type="entry name" value="DUF6533"/>
</dbReference>
<evidence type="ECO:0000256" key="1">
    <source>
        <dbReference type="SAM" id="Phobius"/>
    </source>
</evidence>
<protein>
    <recommendedName>
        <fullName evidence="2">DUF6533 domain-containing protein</fullName>
    </recommendedName>
</protein>
<feature type="transmembrane region" description="Helical" evidence="1">
    <location>
        <begin position="69"/>
        <end position="91"/>
    </location>
</feature>
<evidence type="ECO:0000259" key="2">
    <source>
        <dbReference type="Pfam" id="PF20151"/>
    </source>
</evidence>
<feature type="transmembrane region" description="Helical" evidence="1">
    <location>
        <begin position="226"/>
        <end position="247"/>
    </location>
</feature>
<keyword evidence="1" id="KW-0472">Membrane</keyword>
<proteinExistence type="predicted"/>
<sequence length="315" mass="35552">MSSVDSDAILHPSTVISMSLSDLNTRIATNGRQCNYWHMAAITLLFWDHLLSLEIEIKYLWKKPLNSSGYLFIIQRYFNPIAIIFTFVTLFDDLPVSCKTLSNIRQGILIIAQLVVTLIMTLRIHALYGCKKRLLYFLLSVIASLLSIVLIVTYTIHLDPPQESSISGGCSTQLDSHDASRAAVAWLMIFIYDVLLFGLMVHNAFKTRKELHMIHRLKFRASLRVILLRDGAMYFGVMTLVNLANILTYYFSEDCMRGGLAPFTSSLSVTLVSRLMLNLHQVKSSGIYLSGSQMVTESNRTVSHMVFREPGDSTP</sequence>
<feature type="transmembrane region" description="Helical" evidence="1">
    <location>
        <begin position="134"/>
        <end position="156"/>
    </location>
</feature>
<organism evidence="3 4">
    <name type="scientific">Lentinula lateritia</name>
    <dbReference type="NCBI Taxonomy" id="40482"/>
    <lineage>
        <taxon>Eukaryota</taxon>
        <taxon>Fungi</taxon>
        <taxon>Dikarya</taxon>
        <taxon>Basidiomycota</taxon>
        <taxon>Agaricomycotina</taxon>
        <taxon>Agaricomycetes</taxon>
        <taxon>Agaricomycetidae</taxon>
        <taxon>Agaricales</taxon>
        <taxon>Marasmiineae</taxon>
        <taxon>Omphalotaceae</taxon>
        <taxon>Lentinula</taxon>
    </lineage>
</organism>
<feature type="transmembrane region" description="Helical" evidence="1">
    <location>
        <begin position="103"/>
        <end position="122"/>
    </location>
</feature>
<evidence type="ECO:0000313" key="3">
    <source>
        <dbReference type="EMBL" id="KAJ4463362.1"/>
    </source>
</evidence>
<dbReference type="AlphaFoldDB" id="A0A9W8ZQ15"/>
<accession>A0A9W8ZQ15</accession>